<comment type="caution">
    <text evidence="2">The sequence shown here is derived from an EMBL/GenBank/DDBJ whole genome shotgun (WGS) entry which is preliminary data.</text>
</comment>
<feature type="signal peptide" evidence="1">
    <location>
        <begin position="1"/>
        <end position="22"/>
    </location>
</feature>
<protein>
    <recommendedName>
        <fullName evidence="4">Secreted protein</fullName>
    </recommendedName>
</protein>
<feature type="chain" id="PRO_5040980977" description="Secreted protein" evidence="1">
    <location>
        <begin position="23"/>
        <end position="75"/>
    </location>
</feature>
<name>A0A9W8U279_9AGAR</name>
<accession>A0A9W8U279</accession>
<organism evidence="2 3">
    <name type="scientific">Lentinula detonsa</name>
    <dbReference type="NCBI Taxonomy" id="2804962"/>
    <lineage>
        <taxon>Eukaryota</taxon>
        <taxon>Fungi</taxon>
        <taxon>Dikarya</taxon>
        <taxon>Basidiomycota</taxon>
        <taxon>Agaricomycotina</taxon>
        <taxon>Agaricomycetes</taxon>
        <taxon>Agaricomycetidae</taxon>
        <taxon>Agaricales</taxon>
        <taxon>Marasmiineae</taxon>
        <taxon>Omphalotaceae</taxon>
        <taxon>Lentinula</taxon>
    </lineage>
</organism>
<proteinExistence type="predicted"/>
<evidence type="ECO:0000256" key="1">
    <source>
        <dbReference type="SAM" id="SignalP"/>
    </source>
</evidence>
<evidence type="ECO:0000313" key="2">
    <source>
        <dbReference type="EMBL" id="KAJ3749458.1"/>
    </source>
</evidence>
<gene>
    <name evidence="2" type="ORF">DFH05DRAFT_683310</name>
</gene>
<reference evidence="2 3" key="1">
    <citation type="journal article" date="2023" name="Proc. Natl. Acad. Sci. U.S.A.">
        <title>A global phylogenomic analysis of the shiitake genus Lentinula.</title>
        <authorList>
            <person name="Sierra-Patev S."/>
            <person name="Min B."/>
            <person name="Naranjo-Ortiz M."/>
            <person name="Looney B."/>
            <person name="Konkel Z."/>
            <person name="Slot J.C."/>
            <person name="Sakamoto Y."/>
            <person name="Steenwyk J.L."/>
            <person name="Rokas A."/>
            <person name="Carro J."/>
            <person name="Camarero S."/>
            <person name="Ferreira P."/>
            <person name="Molpeceres G."/>
            <person name="Ruiz-Duenas F.J."/>
            <person name="Serrano A."/>
            <person name="Henrissat B."/>
            <person name="Drula E."/>
            <person name="Hughes K.W."/>
            <person name="Mata J.L."/>
            <person name="Ishikawa N.K."/>
            <person name="Vargas-Isla R."/>
            <person name="Ushijima S."/>
            <person name="Smith C.A."/>
            <person name="Donoghue J."/>
            <person name="Ahrendt S."/>
            <person name="Andreopoulos W."/>
            <person name="He G."/>
            <person name="LaButti K."/>
            <person name="Lipzen A."/>
            <person name="Ng V."/>
            <person name="Riley R."/>
            <person name="Sandor L."/>
            <person name="Barry K."/>
            <person name="Martinez A.T."/>
            <person name="Xiao Y."/>
            <person name="Gibbons J.G."/>
            <person name="Terashima K."/>
            <person name="Grigoriev I.V."/>
            <person name="Hibbett D."/>
        </authorList>
    </citation>
    <scope>NUCLEOTIDE SEQUENCE [LARGE SCALE GENOMIC DNA]</scope>
    <source>
        <strain evidence="2 3">TFB7810</strain>
    </source>
</reference>
<evidence type="ECO:0000313" key="3">
    <source>
        <dbReference type="Proteomes" id="UP001142393"/>
    </source>
</evidence>
<keyword evidence="1" id="KW-0732">Signal</keyword>
<dbReference type="EMBL" id="JANVFU010000002">
    <property type="protein sequence ID" value="KAJ3749458.1"/>
    <property type="molecule type" value="Genomic_DNA"/>
</dbReference>
<dbReference type="AlphaFoldDB" id="A0A9W8U279"/>
<sequence length="75" mass="8279">MYFDFPTILMLPVLSTATGIIAASYTHDSWSEDSVDTSSGFSERCSTVSPLVTELPTEFMGSVRLRIPSYSLRPI</sequence>
<evidence type="ECO:0008006" key="4">
    <source>
        <dbReference type="Google" id="ProtNLM"/>
    </source>
</evidence>
<dbReference type="Proteomes" id="UP001142393">
    <property type="component" value="Unassembled WGS sequence"/>
</dbReference>
<keyword evidence="3" id="KW-1185">Reference proteome</keyword>